<evidence type="ECO:0000313" key="1">
    <source>
        <dbReference type="EMBL" id="KFZ30926.1"/>
    </source>
</evidence>
<dbReference type="AlphaFoldDB" id="A0A094JEE3"/>
<accession>A0A094JEE3</accession>
<gene>
    <name evidence="1" type="ORF">IDSA_07590</name>
</gene>
<dbReference type="OrthoDB" id="5296742at2"/>
<name>A0A094JEE3_9GAMM</name>
<dbReference type="eggNOG" id="ENOG5030J4F">
    <property type="taxonomic scope" value="Bacteria"/>
</dbReference>
<evidence type="ECO:0000313" key="2">
    <source>
        <dbReference type="Proteomes" id="UP000054363"/>
    </source>
</evidence>
<sequence length="269" mass="30067">MSSITPLLDTLVHQVMKQRTAVEPLPRQTLPVQQILPTATTTEFSQAGQQVARLIAIIQSLQQQIPSSNLPKGAAHVQGSQPLFPGAAELDAARLASRLGQAVRESGLFYENALSRWAADKLPLTNLLRHPQAQQSAAQNQSILGQQLELMQSGVLRLETEIWPQVILQMLVQPERNPLIKRWRDQQEADDQEVPAWQSEFKLELPTLGELRAQLRIQSHNLELRLQCQPEHLDKVKAEVEALAIRLRKQIGISIADIPVTALRSEVSE</sequence>
<proteinExistence type="predicted"/>
<protein>
    <recommendedName>
        <fullName evidence="3">Flagellar hook-length control protein-like C-terminal domain-containing protein</fullName>
    </recommendedName>
</protein>
<keyword evidence="2" id="KW-1185">Reference proteome</keyword>
<comment type="caution">
    <text evidence="1">The sequence shown here is derived from an EMBL/GenBank/DDBJ whole genome shotgun (WGS) entry which is preliminary data.</text>
</comment>
<reference evidence="1 2" key="1">
    <citation type="submission" date="2014-06" db="EMBL/GenBank/DDBJ databases">
        <title>The draft genome sequence of Idiomarina salinarum ISL-52.</title>
        <authorList>
            <person name="Du J."/>
            <person name="Shao Z."/>
        </authorList>
    </citation>
    <scope>NUCLEOTIDE SEQUENCE [LARGE SCALE GENOMIC DNA]</scope>
    <source>
        <strain evidence="1 2">ISL-52</strain>
    </source>
</reference>
<evidence type="ECO:0008006" key="3">
    <source>
        <dbReference type="Google" id="ProtNLM"/>
    </source>
</evidence>
<dbReference type="Proteomes" id="UP000054363">
    <property type="component" value="Unassembled WGS sequence"/>
</dbReference>
<organism evidence="1 2">
    <name type="scientific">Pseudidiomarina salinarum</name>
    <dbReference type="NCBI Taxonomy" id="435908"/>
    <lineage>
        <taxon>Bacteria</taxon>
        <taxon>Pseudomonadati</taxon>
        <taxon>Pseudomonadota</taxon>
        <taxon>Gammaproteobacteria</taxon>
        <taxon>Alteromonadales</taxon>
        <taxon>Idiomarinaceae</taxon>
        <taxon>Pseudidiomarina</taxon>
    </lineage>
</organism>
<dbReference type="RefSeq" id="WP_034775497.1">
    <property type="nucleotide sequence ID" value="NZ_JPER01000003.1"/>
</dbReference>
<dbReference type="EMBL" id="JPER01000003">
    <property type="protein sequence ID" value="KFZ30926.1"/>
    <property type="molecule type" value="Genomic_DNA"/>
</dbReference>
<dbReference type="STRING" id="435908.IDSA_07590"/>